<reference evidence="1 2" key="1">
    <citation type="submission" date="2020-04" db="EMBL/GenBank/DDBJ databases">
        <authorList>
            <person name="De Canck E."/>
        </authorList>
    </citation>
    <scope>NUCLEOTIDE SEQUENCE [LARGE SCALE GENOMIC DNA]</scope>
    <source>
        <strain evidence="1 2">LMG 27174</strain>
    </source>
</reference>
<protein>
    <submittedName>
        <fullName evidence="1">Uncharacterized protein</fullName>
    </submittedName>
</protein>
<dbReference type="RefSeq" id="WP_146014350.1">
    <property type="nucleotide sequence ID" value="NZ_CADIJZ010000069.1"/>
</dbReference>
<sequence length="106" mass="11682">MYSLKMARANAARMMAERCSGENPEAIAHKRAQATAAGAAFSADEVHTATPLRKLVIVANRPKTDGEHRVFVRPLPDVRVQLSVPWICRSSELQPEVRGFDVATVR</sequence>
<dbReference type="EMBL" id="CADIJZ010000069">
    <property type="protein sequence ID" value="CAB3744304.1"/>
    <property type="molecule type" value="Genomic_DNA"/>
</dbReference>
<proteinExistence type="predicted"/>
<dbReference type="Proteomes" id="UP000494205">
    <property type="component" value="Unassembled WGS sequence"/>
</dbReference>
<name>A0A6J5CUZ8_9BURK</name>
<dbReference type="AlphaFoldDB" id="A0A6J5CUZ8"/>
<evidence type="ECO:0000313" key="1">
    <source>
        <dbReference type="EMBL" id="CAB3744304.1"/>
    </source>
</evidence>
<organism evidence="1 2">
    <name type="scientific">Paraburkholderia rhynchosiae</name>
    <dbReference type="NCBI Taxonomy" id="487049"/>
    <lineage>
        <taxon>Bacteria</taxon>
        <taxon>Pseudomonadati</taxon>
        <taxon>Pseudomonadota</taxon>
        <taxon>Betaproteobacteria</taxon>
        <taxon>Burkholderiales</taxon>
        <taxon>Burkholderiaceae</taxon>
        <taxon>Paraburkholderia</taxon>
    </lineage>
</organism>
<accession>A0A6J5CUZ8</accession>
<gene>
    <name evidence="1" type="ORF">LMG27174_07153</name>
</gene>
<evidence type="ECO:0000313" key="2">
    <source>
        <dbReference type="Proteomes" id="UP000494205"/>
    </source>
</evidence>